<dbReference type="GO" id="GO:0003723">
    <property type="term" value="F:RNA binding"/>
    <property type="evidence" value="ECO:0007669"/>
    <property type="project" value="UniProtKB-UniRule"/>
</dbReference>
<evidence type="ECO:0000256" key="1">
    <source>
        <dbReference type="PROSITE-ProRule" id="PRU00176"/>
    </source>
</evidence>
<feature type="chain" id="PRO_5030766177" description="RRM domain-containing protein" evidence="2">
    <location>
        <begin position="25"/>
        <end position="250"/>
    </location>
</feature>
<dbReference type="PROSITE" id="PS50102">
    <property type="entry name" value="RRM"/>
    <property type="match status" value="1"/>
</dbReference>
<dbReference type="InterPro" id="IPR035979">
    <property type="entry name" value="RBD_domain_sf"/>
</dbReference>
<name>A0A7S0KUG0_MICPS</name>
<dbReference type="SUPFAM" id="SSF54928">
    <property type="entry name" value="RNA-binding domain, RBD"/>
    <property type="match status" value="1"/>
</dbReference>
<evidence type="ECO:0000313" key="4">
    <source>
        <dbReference type="EMBL" id="CAD8593253.1"/>
    </source>
</evidence>
<feature type="domain" description="RRM" evidence="3">
    <location>
        <begin position="54"/>
        <end position="139"/>
    </location>
</feature>
<sequence>MKERRAVVSWLVFILHLRNFLTSATLFGTPKLRMRKLRDGVERPKVQIQNSEKITMFIGQMPYDTKVDDIVPWLKAIMQRHGCAHDIDAVRLAGSGNSNKKFKGFAFVDFKTRKAANIVKKFHGTLFRGRKVSVEDCRRKVYVDSKNDRSSSGLKKGSGFVKQLTGTDTVENLVKDICNTSDGVLALTDFDDQLKSFFSVLPKDVLSAALQSIKKQATKAPPARKAQYFMGITKKVSRQYWEKRAARRGE</sequence>
<evidence type="ECO:0000256" key="2">
    <source>
        <dbReference type="SAM" id="SignalP"/>
    </source>
</evidence>
<dbReference type="InterPro" id="IPR000504">
    <property type="entry name" value="RRM_dom"/>
</dbReference>
<dbReference type="SMART" id="SM00360">
    <property type="entry name" value="RRM"/>
    <property type="match status" value="1"/>
</dbReference>
<gene>
    <name evidence="4" type="ORF">MSP1404_LOCUS10657</name>
</gene>
<dbReference type="InterPro" id="IPR012677">
    <property type="entry name" value="Nucleotide-bd_a/b_plait_sf"/>
</dbReference>
<accession>A0A7S0KUG0</accession>
<organism evidence="4">
    <name type="scientific">Micromonas pusilla</name>
    <name type="common">Picoplanktonic green alga</name>
    <name type="synonym">Chromulina pusilla</name>
    <dbReference type="NCBI Taxonomy" id="38833"/>
    <lineage>
        <taxon>Eukaryota</taxon>
        <taxon>Viridiplantae</taxon>
        <taxon>Chlorophyta</taxon>
        <taxon>Mamiellophyceae</taxon>
        <taxon>Mamiellales</taxon>
        <taxon>Mamiellaceae</taxon>
        <taxon>Micromonas</taxon>
    </lineage>
</organism>
<dbReference type="AlphaFoldDB" id="A0A7S0KUG0"/>
<proteinExistence type="predicted"/>
<dbReference type="Pfam" id="PF00076">
    <property type="entry name" value="RRM_1"/>
    <property type="match status" value="1"/>
</dbReference>
<feature type="signal peptide" evidence="2">
    <location>
        <begin position="1"/>
        <end position="24"/>
    </location>
</feature>
<evidence type="ECO:0000259" key="3">
    <source>
        <dbReference type="PROSITE" id="PS50102"/>
    </source>
</evidence>
<dbReference type="Gene3D" id="3.30.70.330">
    <property type="match status" value="1"/>
</dbReference>
<protein>
    <recommendedName>
        <fullName evidence="3">RRM domain-containing protein</fullName>
    </recommendedName>
</protein>
<dbReference type="EMBL" id="HBEV01013686">
    <property type="protein sequence ID" value="CAD8593253.1"/>
    <property type="molecule type" value="Transcribed_RNA"/>
</dbReference>
<keyword evidence="1" id="KW-0694">RNA-binding</keyword>
<reference evidence="4" key="1">
    <citation type="submission" date="2021-01" db="EMBL/GenBank/DDBJ databases">
        <authorList>
            <person name="Corre E."/>
            <person name="Pelletier E."/>
            <person name="Niang G."/>
            <person name="Scheremetjew M."/>
            <person name="Finn R."/>
            <person name="Kale V."/>
            <person name="Holt S."/>
            <person name="Cochrane G."/>
            <person name="Meng A."/>
            <person name="Brown T."/>
            <person name="Cohen L."/>
        </authorList>
    </citation>
    <scope>NUCLEOTIDE SEQUENCE</scope>
    <source>
        <strain evidence="4">CCMP494</strain>
    </source>
</reference>
<keyword evidence="2" id="KW-0732">Signal</keyword>